<comment type="caution">
    <text evidence="1">The sequence shown here is derived from an EMBL/GenBank/DDBJ whole genome shotgun (WGS) entry which is preliminary data.</text>
</comment>
<evidence type="ECO:0000313" key="1">
    <source>
        <dbReference type="EMBL" id="KAG2273384.1"/>
    </source>
</evidence>
<accession>A0A8X7QUD8</accession>
<organism evidence="1 2">
    <name type="scientific">Brassica carinata</name>
    <name type="common">Ethiopian mustard</name>
    <name type="synonym">Abyssinian cabbage</name>
    <dbReference type="NCBI Taxonomy" id="52824"/>
    <lineage>
        <taxon>Eukaryota</taxon>
        <taxon>Viridiplantae</taxon>
        <taxon>Streptophyta</taxon>
        <taxon>Embryophyta</taxon>
        <taxon>Tracheophyta</taxon>
        <taxon>Spermatophyta</taxon>
        <taxon>Magnoliopsida</taxon>
        <taxon>eudicotyledons</taxon>
        <taxon>Gunneridae</taxon>
        <taxon>Pentapetalae</taxon>
        <taxon>rosids</taxon>
        <taxon>malvids</taxon>
        <taxon>Brassicales</taxon>
        <taxon>Brassicaceae</taxon>
        <taxon>Brassiceae</taxon>
        <taxon>Brassica</taxon>
    </lineage>
</organism>
<dbReference type="Proteomes" id="UP000886595">
    <property type="component" value="Unassembled WGS sequence"/>
</dbReference>
<protein>
    <submittedName>
        <fullName evidence="1">Uncharacterized protein</fullName>
    </submittedName>
</protein>
<name>A0A8X7QUD8_BRACI</name>
<keyword evidence="2" id="KW-1185">Reference proteome</keyword>
<reference evidence="1 2" key="1">
    <citation type="submission" date="2020-02" db="EMBL/GenBank/DDBJ databases">
        <authorList>
            <person name="Ma Q."/>
            <person name="Huang Y."/>
            <person name="Song X."/>
            <person name="Pei D."/>
        </authorList>
    </citation>
    <scope>NUCLEOTIDE SEQUENCE [LARGE SCALE GENOMIC DNA]</scope>
    <source>
        <strain evidence="1">Sxm20200214</strain>
        <tissue evidence="1">Leaf</tissue>
    </source>
</reference>
<sequence>MLEVIRNDLLHNLSKLQHAPSVPFQERPLDTETPEVCHSNKSSVAHSCLCERYMRRPRRWDTDSDMDVDDDRYEGLKGVMERGKGFDVGMEESGSTKKVTGVNSVGMEDASVRYSVCYGMACLNDHETEIFRLL</sequence>
<dbReference type="EMBL" id="JAAMPC010000013">
    <property type="protein sequence ID" value="KAG2273384.1"/>
    <property type="molecule type" value="Genomic_DNA"/>
</dbReference>
<evidence type="ECO:0000313" key="2">
    <source>
        <dbReference type="Proteomes" id="UP000886595"/>
    </source>
</evidence>
<gene>
    <name evidence="1" type="ORF">Bca52824_067939</name>
</gene>
<proteinExistence type="predicted"/>
<dbReference type="AlphaFoldDB" id="A0A8X7QUD8"/>